<dbReference type="PROSITE" id="PS51999">
    <property type="entry name" value="ZF_GRF"/>
    <property type="match status" value="1"/>
</dbReference>
<proteinExistence type="predicted"/>
<dbReference type="Gramene" id="Bo2g104780.1">
    <property type="protein sequence ID" value="Bo2g104780.1"/>
    <property type="gene ID" value="Bo2g104780"/>
</dbReference>
<reference evidence="6" key="2">
    <citation type="submission" date="2015-03" db="UniProtKB">
        <authorList>
            <consortium name="EnsemblPlants"/>
        </authorList>
    </citation>
    <scope>IDENTIFICATION</scope>
</reference>
<evidence type="ECO:0000256" key="4">
    <source>
        <dbReference type="PROSITE-ProRule" id="PRU01343"/>
    </source>
</evidence>
<keyword evidence="1" id="KW-0479">Metal-binding</keyword>
<dbReference type="AlphaFoldDB" id="A0A0D3ASQ7"/>
<dbReference type="GO" id="GO:0008270">
    <property type="term" value="F:zinc ion binding"/>
    <property type="evidence" value="ECO:0007669"/>
    <property type="project" value="UniProtKB-KW"/>
</dbReference>
<dbReference type="Proteomes" id="UP000032141">
    <property type="component" value="Chromosome C2"/>
</dbReference>
<feature type="domain" description="GRF-type" evidence="5">
    <location>
        <begin position="21"/>
        <end position="60"/>
    </location>
</feature>
<dbReference type="InterPro" id="IPR010666">
    <property type="entry name" value="Znf_GRF"/>
</dbReference>
<evidence type="ECO:0000256" key="3">
    <source>
        <dbReference type="ARBA" id="ARBA00022833"/>
    </source>
</evidence>
<evidence type="ECO:0000313" key="7">
    <source>
        <dbReference type="Proteomes" id="UP000032141"/>
    </source>
</evidence>
<evidence type="ECO:0000313" key="6">
    <source>
        <dbReference type="EnsemblPlants" id="Bo2g104780.1"/>
    </source>
</evidence>
<evidence type="ECO:0000256" key="1">
    <source>
        <dbReference type="ARBA" id="ARBA00022723"/>
    </source>
</evidence>
<dbReference type="Pfam" id="PF06839">
    <property type="entry name" value="Zn_ribbon_GRF"/>
    <property type="match status" value="1"/>
</dbReference>
<evidence type="ECO:0000256" key="2">
    <source>
        <dbReference type="ARBA" id="ARBA00022771"/>
    </source>
</evidence>
<keyword evidence="7" id="KW-1185">Reference proteome</keyword>
<dbReference type="HOGENOM" id="CLU_2593074_0_0_1"/>
<organism evidence="6 7">
    <name type="scientific">Brassica oleracea var. oleracea</name>
    <dbReference type="NCBI Taxonomy" id="109376"/>
    <lineage>
        <taxon>Eukaryota</taxon>
        <taxon>Viridiplantae</taxon>
        <taxon>Streptophyta</taxon>
        <taxon>Embryophyta</taxon>
        <taxon>Tracheophyta</taxon>
        <taxon>Spermatophyta</taxon>
        <taxon>Magnoliopsida</taxon>
        <taxon>eudicotyledons</taxon>
        <taxon>Gunneridae</taxon>
        <taxon>Pentapetalae</taxon>
        <taxon>rosids</taxon>
        <taxon>malvids</taxon>
        <taxon>Brassicales</taxon>
        <taxon>Brassicaceae</taxon>
        <taxon>Brassiceae</taxon>
        <taxon>Brassica</taxon>
    </lineage>
</organism>
<dbReference type="PANTHER" id="PTHR33248">
    <property type="entry name" value="ZINC ION-BINDING PROTEIN"/>
    <property type="match status" value="1"/>
</dbReference>
<name>A0A0D3ASQ7_BRAOL</name>
<sequence length="80" mass="9036">MMSSSSEVQYGGGDRGFPMKCDCGLRVVPLLSKTQENPGRPFYRCISKKEGHLFKWNEDAVCEEVEDAIPKLEIIDRVIT</sequence>
<keyword evidence="3" id="KW-0862">Zinc</keyword>
<accession>A0A0D3ASQ7</accession>
<dbReference type="EnsemblPlants" id="Bo2g104780.1">
    <property type="protein sequence ID" value="Bo2g104780.1"/>
    <property type="gene ID" value="Bo2g104780"/>
</dbReference>
<reference evidence="6 7" key="1">
    <citation type="journal article" date="2014" name="Genome Biol.">
        <title>Transcriptome and methylome profiling reveals relics of genome dominance in the mesopolyploid Brassica oleracea.</title>
        <authorList>
            <person name="Parkin I.A."/>
            <person name="Koh C."/>
            <person name="Tang H."/>
            <person name="Robinson S.J."/>
            <person name="Kagale S."/>
            <person name="Clarke W.E."/>
            <person name="Town C.D."/>
            <person name="Nixon J."/>
            <person name="Krishnakumar V."/>
            <person name="Bidwell S.L."/>
            <person name="Denoeud F."/>
            <person name="Belcram H."/>
            <person name="Links M.G."/>
            <person name="Just J."/>
            <person name="Clarke C."/>
            <person name="Bender T."/>
            <person name="Huebert T."/>
            <person name="Mason A.S."/>
            <person name="Pires J.C."/>
            <person name="Barker G."/>
            <person name="Moore J."/>
            <person name="Walley P.G."/>
            <person name="Manoli S."/>
            <person name="Batley J."/>
            <person name="Edwards D."/>
            <person name="Nelson M.N."/>
            <person name="Wang X."/>
            <person name="Paterson A.H."/>
            <person name="King G."/>
            <person name="Bancroft I."/>
            <person name="Chalhoub B."/>
            <person name="Sharpe A.G."/>
        </authorList>
    </citation>
    <scope>NUCLEOTIDE SEQUENCE</scope>
    <source>
        <strain evidence="6 7">cv. TO1000</strain>
    </source>
</reference>
<protein>
    <recommendedName>
        <fullName evidence="5">GRF-type domain-containing protein</fullName>
    </recommendedName>
</protein>
<keyword evidence="2 4" id="KW-0863">Zinc-finger</keyword>
<evidence type="ECO:0000259" key="5">
    <source>
        <dbReference type="PROSITE" id="PS51999"/>
    </source>
</evidence>